<sequence>ANSCRFKCASGYSWSWTTSSCQAYTYSWSTWSFWTCDCKTQTQTRTVICQRSDLATVADAFCTWAKPATSQSCTINNCYYTSATCNWWDITNYQATTCDWWDLSCWWSSCTTASWPFATAPTCTYIIWFNDWCGGNCTWTSWNQTCTALKAALNCYHP</sequence>
<dbReference type="EMBL" id="AMFJ01000817">
    <property type="protein sequence ID" value="EKE26409.1"/>
    <property type="molecule type" value="Genomic_DNA"/>
</dbReference>
<accession>K2G8F3</accession>
<organism evidence="1">
    <name type="scientific">uncultured bacterium</name>
    <name type="common">gcode 4</name>
    <dbReference type="NCBI Taxonomy" id="1234023"/>
    <lineage>
        <taxon>Bacteria</taxon>
        <taxon>environmental samples</taxon>
    </lineage>
</organism>
<protein>
    <submittedName>
        <fullName evidence="1">Uncharacterized protein</fullName>
    </submittedName>
</protein>
<feature type="non-terminal residue" evidence="1">
    <location>
        <position position="1"/>
    </location>
</feature>
<gene>
    <name evidence="1" type="ORF">ACD_4C00301G0002</name>
</gene>
<dbReference type="AlphaFoldDB" id="K2G8F3"/>
<proteinExistence type="predicted"/>
<name>K2G8F3_9BACT</name>
<evidence type="ECO:0000313" key="1">
    <source>
        <dbReference type="EMBL" id="EKE26409.1"/>
    </source>
</evidence>
<comment type="caution">
    <text evidence="1">The sequence shown here is derived from an EMBL/GenBank/DDBJ whole genome shotgun (WGS) entry which is preliminary data.</text>
</comment>
<reference evidence="1" key="1">
    <citation type="journal article" date="2012" name="Science">
        <title>Fermentation, hydrogen, and sulfur metabolism in multiple uncultivated bacterial phyla.</title>
        <authorList>
            <person name="Wrighton K.C."/>
            <person name="Thomas B.C."/>
            <person name="Sharon I."/>
            <person name="Miller C.S."/>
            <person name="Castelle C.J."/>
            <person name="VerBerkmoes N.C."/>
            <person name="Wilkins M.J."/>
            <person name="Hettich R.L."/>
            <person name="Lipton M.S."/>
            <person name="Williams K.H."/>
            <person name="Long P.E."/>
            <person name="Banfield J.F."/>
        </authorList>
    </citation>
    <scope>NUCLEOTIDE SEQUENCE [LARGE SCALE GENOMIC DNA]</scope>
</reference>